<dbReference type="KEGG" id="lcae:K3721_10810"/>
<name>A0A9Q9LZD2_LEICA</name>
<proteinExistence type="predicted"/>
<accession>A0A9Q9LZD2</accession>
<organism evidence="1 2">
    <name type="scientific">Leisingera caerulea</name>
    <name type="common">Phaeobacter caeruleus</name>
    <dbReference type="NCBI Taxonomy" id="506591"/>
    <lineage>
        <taxon>Bacteria</taxon>
        <taxon>Pseudomonadati</taxon>
        <taxon>Pseudomonadota</taxon>
        <taxon>Alphaproteobacteria</taxon>
        <taxon>Rhodobacterales</taxon>
        <taxon>Roseobacteraceae</taxon>
        <taxon>Leisingera</taxon>
    </lineage>
</organism>
<reference evidence="1" key="1">
    <citation type="submission" date="2021-08" db="EMBL/GenBank/DDBJ databases">
        <authorList>
            <person name="Nwanade C."/>
            <person name="Wang M."/>
            <person name="Masoudi A."/>
            <person name="Yu Z."/>
            <person name="Liu J."/>
        </authorList>
    </citation>
    <scope>NUCLEOTIDE SEQUENCE</scope>
    <source>
        <strain evidence="1">S122</strain>
    </source>
</reference>
<dbReference type="EMBL" id="CP081070">
    <property type="protein sequence ID" value="UWQ52522.1"/>
    <property type="molecule type" value="Genomic_DNA"/>
</dbReference>
<dbReference type="AlphaFoldDB" id="A0A9Q9LZD2"/>
<evidence type="ECO:0000313" key="1">
    <source>
        <dbReference type="EMBL" id="UWQ52522.1"/>
    </source>
</evidence>
<protein>
    <submittedName>
        <fullName evidence="1">Phosphoadenosine phosphosulfate reductase</fullName>
    </submittedName>
</protein>
<dbReference type="Proteomes" id="UP001058713">
    <property type="component" value="Chromosome"/>
</dbReference>
<gene>
    <name evidence="1" type="ORF">K3721_10810</name>
</gene>
<evidence type="ECO:0000313" key="2">
    <source>
        <dbReference type="Proteomes" id="UP001058713"/>
    </source>
</evidence>
<dbReference type="RefSeq" id="WP_259970360.1">
    <property type="nucleotide sequence ID" value="NZ_CP081070.1"/>
</dbReference>
<sequence length="318" mass="36461">MQDGLENLDEDLSGLKPAEWKARMVALAEEHGMFQPLGNRHFATFIDQGNTLLVTFETMQGIHNLSDLAQPLGFDLVKNLGWSHMCVVSDGDTWFRDSGIYGFFDQLIDDGFFDEFDNVIFYGAGPCGYAAAAYSVAAPGAVVVAVQPQATLDPRMTEWDDRFAEMRRLSFTDRYGYAPDMLDAADQAYVIYDPQERLDAMHASLFARKNVTRLRAMHMGDAVQTRLIEMEMLYHILSLAGSRKLTGGAFYKLFRSRRNNSFFLRNLLGRLEREDRPYLMALMCRNVTERMRAPRFRRRLRELEQRAEEGGFTFPPKR</sequence>